<dbReference type="InterPro" id="IPR004088">
    <property type="entry name" value="KH_dom_type_1"/>
</dbReference>
<name>A0A7J6QZD3_PEROL</name>
<dbReference type="SMART" id="SM00322">
    <property type="entry name" value="KH"/>
    <property type="match status" value="3"/>
</dbReference>
<evidence type="ECO:0000259" key="4">
    <source>
        <dbReference type="SMART" id="SM00322"/>
    </source>
</evidence>
<feature type="region of interest" description="Disordered" evidence="3">
    <location>
        <begin position="504"/>
        <end position="539"/>
    </location>
</feature>
<evidence type="ECO:0000313" key="5">
    <source>
        <dbReference type="EMBL" id="KAF4713723.1"/>
    </source>
</evidence>
<feature type="region of interest" description="Disordered" evidence="3">
    <location>
        <begin position="380"/>
        <end position="399"/>
    </location>
</feature>
<feature type="domain" description="K Homology" evidence="4">
    <location>
        <begin position="400"/>
        <end position="470"/>
    </location>
</feature>
<feature type="compositionally biased region" description="Pro residues" evidence="3">
    <location>
        <begin position="570"/>
        <end position="608"/>
    </location>
</feature>
<dbReference type="Proteomes" id="UP000574390">
    <property type="component" value="Unassembled WGS sequence"/>
</dbReference>
<protein>
    <recommendedName>
        <fullName evidence="4">K Homology domain-containing protein</fullName>
    </recommendedName>
</protein>
<feature type="domain" description="K Homology" evidence="4">
    <location>
        <begin position="636"/>
        <end position="706"/>
    </location>
</feature>
<dbReference type="CDD" id="cd00105">
    <property type="entry name" value="KH-I"/>
    <property type="match status" value="4"/>
</dbReference>
<evidence type="ECO:0000256" key="2">
    <source>
        <dbReference type="PROSITE-ProRule" id="PRU00117"/>
    </source>
</evidence>
<keyword evidence="1" id="KW-0677">Repeat</keyword>
<reference evidence="5 6" key="1">
    <citation type="submission" date="2020-04" db="EMBL/GenBank/DDBJ databases">
        <title>Perkinsus olseni comparative genomics.</title>
        <authorList>
            <person name="Bogema D.R."/>
        </authorList>
    </citation>
    <scope>NUCLEOTIDE SEQUENCE [LARGE SCALE GENOMIC DNA]</scope>
    <source>
        <strain evidence="5">ATCC PRA-205</strain>
    </source>
</reference>
<comment type="caution">
    <text evidence="5">The sequence shown here is derived from an EMBL/GenBank/DDBJ whole genome shotgun (WGS) entry which is preliminary data.</text>
</comment>
<feature type="non-terminal residue" evidence="5">
    <location>
        <position position="759"/>
    </location>
</feature>
<accession>A0A7J6QZD3</accession>
<dbReference type="Pfam" id="PF00013">
    <property type="entry name" value="KH_1"/>
    <property type="match status" value="4"/>
</dbReference>
<dbReference type="PANTHER" id="PTHR10288">
    <property type="entry name" value="KH DOMAIN CONTAINING RNA BINDING PROTEIN"/>
    <property type="match status" value="1"/>
</dbReference>
<dbReference type="EMBL" id="JABANM010025965">
    <property type="protein sequence ID" value="KAF4713723.1"/>
    <property type="molecule type" value="Genomic_DNA"/>
</dbReference>
<dbReference type="GO" id="GO:0003723">
    <property type="term" value="F:RNA binding"/>
    <property type="evidence" value="ECO:0007669"/>
    <property type="project" value="UniProtKB-UniRule"/>
</dbReference>
<feature type="compositionally biased region" description="Polar residues" evidence="3">
    <location>
        <begin position="513"/>
        <end position="528"/>
    </location>
</feature>
<dbReference type="AlphaFoldDB" id="A0A7J6QZD3"/>
<feature type="region of interest" description="Disordered" evidence="3">
    <location>
        <begin position="557"/>
        <end position="620"/>
    </location>
</feature>
<evidence type="ECO:0000256" key="1">
    <source>
        <dbReference type="ARBA" id="ARBA00022737"/>
    </source>
</evidence>
<feature type="compositionally biased region" description="Low complexity" evidence="3">
    <location>
        <begin position="557"/>
        <end position="569"/>
    </location>
</feature>
<dbReference type="PROSITE" id="PS50084">
    <property type="entry name" value="KH_TYPE_1"/>
    <property type="match status" value="4"/>
</dbReference>
<keyword evidence="2" id="KW-0694">RNA-binding</keyword>
<feature type="region of interest" description="Disordered" evidence="3">
    <location>
        <begin position="1"/>
        <end position="29"/>
    </location>
</feature>
<evidence type="ECO:0000313" key="6">
    <source>
        <dbReference type="Proteomes" id="UP000574390"/>
    </source>
</evidence>
<feature type="domain" description="K Homology" evidence="4">
    <location>
        <begin position="142"/>
        <end position="218"/>
    </location>
</feature>
<evidence type="ECO:0000256" key="3">
    <source>
        <dbReference type="SAM" id="MobiDB-lite"/>
    </source>
</evidence>
<dbReference type="InterPro" id="IPR036612">
    <property type="entry name" value="KH_dom_type_1_sf"/>
</dbReference>
<dbReference type="SUPFAM" id="SSF54791">
    <property type="entry name" value="Eukaryotic type KH-domain (KH-domain type I)"/>
    <property type="match status" value="4"/>
</dbReference>
<dbReference type="Gene3D" id="3.30.1370.10">
    <property type="entry name" value="K Homology domain, type 1"/>
    <property type="match status" value="4"/>
</dbReference>
<proteinExistence type="predicted"/>
<gene>
    <name evidence="5" type="ORF">FOZ62_022315</name>
</gene>
<organism evidence="5 6">
    <name type="scientific">Perkinsus olseni</name>
    <name type="common">Perkinsus atlanticus</name>
    <dbReference type="NCBI Taxonomy" id="32597"/>
    <lineage>
        <taxon>Eukaryota</taxon>
        <taxon>Sar</taxon>
        <taxon>Alveolata</taxon>
        <taxon>Perkinsozoa</taxon>
        <taxon>Perkinsea</taxon>
        <taxon>Perkinsida</taxon>
        <taxon>Perkinsidae</taxon>
        <taxon>Perkinsus</taxon>
    </lineage>
</organism>
<dbReference type="InterPro" id="IPR004087">
    <property type="entry name" value="KH_dom"/>
</dbReference>
<sequence>MTSSSMVHETLVTPSIPPRNHKPDNDATRKKRARLEFAPPLSALVTGYGAQAGKPLVGRYQCSMVCPREALRKLMAKLVDIQVESRCVIQLGEDAVDPDGNNAGVTLKLAANTDLALQECKNRVQEIISGSLASHVGKMPRGYDKSVLTIPAARVSDVLGPRGAVIRAIQRDSGAKLILAPLPDGDPRANHPGDHALTLIGGSDQIAAAAWMIHDVLQGQYNTYCAVFQQELDRRAKSQSAGPGFTRHAGGNVWEERIVHIPEEIACSMTSPDGSNCFAKLEGASGATVTFESPTFNPFELDGTSLSSLAPSVFTPSPLPADDTSTRTLTISGRSPEVAAAYDVAVAMIESNVEAQRVADHAGENAPVLSPFGAASEANSYSTLGSSSRRSSHLAGGDNERQTRVLEIPFEYIGNVVGPQGAVLWAIKHDTGVILTMEKGTVRGAPRPLVMRGTPASLDKATQLVNEVLEVSRLASLVGRGVYSSSNQGRYDIDEAVRRRQEEFSSVKRGWDQSATNDNSSGNATSESAVPPPEKKPATADLVAQAAAAAAAAAARVTANVQRPPQSLAQPPPPPPPAQHVPPPPPAQHVPPPPPAQQVPAPPVPMTPPARLDITPEGEKSSASAYGAVIASSIPEEFVREVKCPQSVMGRVIGPRGATINQLQTTTLCKIQCQPGKPGGFARVKISGPTQTCVDGAVIYVQAMVGNWDDYTDEQLIAAGGKEIRKEIVIPHIHVGSVIGPKGSVIKTIEADTGAKLEV</sequence>